<dbReference type="PROSITE" id="PS50157">
    <property type="entry name" value="ZINC_FINGER_C2H2_2"/>
    <property type="match status" value="1"/>
</dbReference>
<keyword evidence="1" id="KW-0479">Metal-binding</keyword>
<evidence type="ECO:0000313" key="5">
    <source>
        <dbReference type="Proteomes" id="UP000193240"/>
    </source>
</evidence>
<evidence type="ECO:0000313" key="4">
    <source>
        <dbReference type="EMBL" id="OSS49932.1"/>
    </source>
</evidence>
<organism evidence="4 5">
    <name type="scientific">Epicoccum nigrum</name>
    <name type="common">Soil fungus</name>
    <name type="synonym">Epicoccum purpurascens</name>
    <dbReference type="NCBI Taxonomy" id="105696"/>
    <lineage>
        <taxon>Eukaryota</taxon>
        <taxon>Fungi</taxon>
        <taxon>Dikarya</taxon>
        <taxon>Ascomycota</taxon>
        <taxon>Pezizomycotina</taxon>
        <taxon>Dothideomycetes</taxon>
        <taxon>Pleosporomycetidae</taxon>
        <taxon>Pleosporales</taxon>
        <taxon>Pleosporineae</taxon>
        <taxon>Didymellaceae</taxon>
        <taxon>Epicoccum</taxon>
    </lineage>
</organism>
<reference evidence="4 5" key="1">
    <citation type="journal article" date="2017" name="Genome Announc.">
        <title>Genome sequence of the saprophytic ascomycete Epicoccum nigrum ICMP 19927 strain isolated from New Zealand.</title>
        <authorList>
            <person name="Fokin M."/>
            <person name="Fleetwood D."/>
            <person name="Weir B.S."/>
            <person name="Villas-Boas S.G."/>
        </authorList>
    </citation>
    <scope>NUCLEOTIDE SEQUENCE [LARGE SCALE GENOMIC DNA]</scope>
    <source>
        <strain evidence="4 5">ICMP 19927</strain>
    </source>
</reference>
<name>A0A1Y2M1Q1_EPING</name>
<dbReference type="GO" id="GO:0008270">
    <property type="term" value="F:zinc ion binding"/>
    <property type="evidence" value="ECO:0007669"/>
    <property type="project" value="UniProtKB-KW"/>
</dbReference>
<accession>A0A1Y2M1Q1</accession>
<dbReference type="AlphaFoldDB" id="A0A1Y2M1Q1"/>
<evidence type="ECO:0000256" key="2">
    <source>
        <dbReference type="SAM" id="MobiDB-lite"/>
    </source>
</evidence>
<keyword evidence="1" id="KW-0862">Zinc</keyword>
<sequence length="389" mass="43313">MDENALQDVKIGPYIHSDHVSENVIQQDNMHTTTLTLADRVYMDTLGMDTHSIDHIDTQTRNNISKLDLMDITAVDLDCNQDHFLRNILDEHIGLRMEDTVYPVMQDVVQQRILLQNTVNSSTGPAASTSFSNEFSSAHQIQSLPWPLHDSSNYATMGLADHITPAISGITPAPFLSEMPWTPVPFLQVDAQFCISDDTLSSKELSSERRLSSTSLPVRPSNSYLYASSAQPTHSSRPLQPVAVYEEQNVAPNLVQSSTLGSQVHLTERPAGTTRRWSCSSYLSAPGNMENTAPSPTPSEVSVTPSTFPDVLLCPVEGCKAQFTGLYRRGNQRRHIRLIHSTVEYPCAVPDCCKTFNRQDARLKHHRKHHASEIPSLKPPSKRKSRKST</sequence>
<dbReference type="STRING" id="105696.A0A1Y2M1Q1"/>
<proteinExistence type="predicted"/>
<evidence type="ECO:0000259" key="3">
    <source>
        <dbReference type="PROSITE" id="PS50157"/>
    </source>
</evidence>
<feature type="region of interest" description="Disordered" evidence="2">
    <location>
        <begin position="363"/>
        <end position="389"/>
    </location>
</feature>
<evidence type="ECO:0000256" key="1">
    <source>
        <dbReference type="PROSITE-ProRule" id="PRU00042"/>
    </source>
</evidence>
<feature type="domain" description="C2H2-type" evidence="3">
    <location>
        <begin position="345"/>
        <end position="375"/>
    </location>
</feature>
<protein>
    <recommendedName>
        <fullName evidence="3">C2H2-type domain-containing protein</fullName>
    </recommendedName>
</protein>
<keyword evidence="5" id="KW-1185">Reference proteome</keyword>
<dbReference type="Proteomes" id="UP000193240">
    <property type="component" value="Unassembled WGS sequence"/>
</dbReference>
<dbReference type="InterPro" id="IPR013087">
    <property type="entry name" value="Znf_C2H2_type"/>
</dbReference>
<dbReference type="InParanoid" id="A0A1Y2M1Q1"/>
<gene>
    <name evidence="4" type="ORF">B5807_06289</name>
</gene>
<dbReference type="SMART" id="SM00355">
    <property type="entry name" value="ZnF_C2H2"/>
    <property type="match status" value="2"/>
</dbReference>
<dbReference type="PROSITE" id="PS00028">
    <property type="entry name" value="ZINC_FINGER_C2H2_1"/>
    <property type="match status" value="1"/>
</dbReference>
<dbReference type="EMBL" id="KZ107843">
    <property type="protein sequence ID" value="OSS49932.1"/>
    <property type="molecule type" value="Genomic_DNA"/>
</dbReference>
<dbReference type="Gene3D" id="3.30.160.60">
    <property type="entry name" value="Classic Zinc Finger"/>
    <property type="match status" value="1"/>
</dbReference>
<feature type="compositionally biased region" description="Basic residues" evidence="2">
    <location>
        <begin position="380"/>
        <end position="389"/>
    </location>
</feature>
<keyword evidence="1" id="KW-0863">Zinc-finger</keyword>